<accession>A0ABY7G379</accession>
<name>A0ABY7G379_MYAAR</name>
<dbReference type="SUPFAM" id="SSF52540">
    <property type="entry name" value="P-loop containing nucleoside triphosphate hydrolases"/>
    <property type="match status" value="1"/>
</dbReference>
<gene>
    <name evidence="1" type="ORF">MAR_013215</name>
</gene>
<dbReference type="Proteomes" id="UP001164746">
    <property type="component" value="Chromosome 15"/>
</dbReference>
<protein>
    <submittedName>
        <fullName evidence="1">Uncharacterized protein</fullName>
    </submittedName>
</protein>
<dbReference type="EMBL" id="CP111026">
    <property type="protein sequence ID" value="WAR27511.1"/>
    <property type="molecule type" value="Genomic_DNA"/>
</dbReference>
<keyword evidence="2" id="KW-1185">Reference proteome</keyword>
<dbReference type="Gene3D" id="3.40.50.300">
    <property type="entry name" value="P-loop containing nucleotide triphosphate hydrolases"/>
    <property type="match status" value="1"/>
</dbReference>
<sequence>MEKGSGKTLFSTQDIREYGPKCPITGKGNVTERIDSLKFAKARRRLFDQANYFFSGIWNGCRLKTCQTCNTCRPTDNYEKKSSAYVQEIGRSGRAGTSAKAILYYNNNNDLAVQHMRKEMKNYCKGDTCHRELINEYFGLKTINKPTECCSKCQPELGLEWDFDNLSI</sequence>
<reference evidence="1" key="1">
    <citation type="submission" date="2022-11" db="EMBL/GenBank/DDBJ databases">
        <title>Centuries of genome instability and evolution in soft-shell clam transmissible cancer (bioRxiv).</title>
        <authorList>
            <person name="Hart S.F.M."/>
            <person name="Yonemitsu M.A."/>
            <person name="Giersch R.M."/>
            <person name="Beal B.F."/>
            <person name="Arriagada G."/>
            <person name="Davis B.W."/>
            <person name="Ostrander E.A."/>
            <person name="Goff S.P."/>
            <person name="Metzger M.J."/>
        </authorList>
    </citation>
    <scope>NUCLEOTIDE SEQUENCE</scope>
    <source>
        <strain evidence="1">MELC-2E11</strain>
        <tissue evidence="1">Siphon/mantle</tissue>
    </source>
</reference>
<organism evidence="1 2">
    <name type="scientific">Mya arenaria</name>
    <name type="common">Soft-shell clam</name>
    <dbReference type="NCBI Taxonomy" id="6604"/>
    <lineage>
        <taxon>Eukaryota</taxon>
        <taxon>Metazoa</taxon>
        <taxon>Spiralia</taxon>
        <taxon>Lophotrochozoa</taxon>
        <taxon>Mollusca</taxon>
        <taxon>Bivalvia</taxon>
        <taxon>Autobranchia</taxon>
        <taxon>Heteroconchia</taxon>
        <taxon>Euheterodonta</taxon>
        <taxon>Imparidentia</taxon>
        <taxon>Neoheterodontei</taxon>
        <taxon>Myida</taxon>
        <taxon>Myoidea</taxon>
        <taxon>Myidae</taxon>
        <taxon>Mya</taxon>
    </lineage>
</organism>
<dbReference type="InterPro" id="IPR027417">
    <property type="entry name" value="P-loop_NTPase"/>
</dbReference>
<evidence type="ECO:0000313" key="2">
    <source>
        <dbReference type="Proteomes" id="UP001164746"/>
    </source>
</evidence>
<proteinExistence type="predicted"/>
<evidence type="ECO:0000313" key="1">
    <source>
        <dbReference type="EMBL" id="WAR27511.1"/>
    </source>
</evidence>